<keyword evidence="2" id="KW-1185">Reference proteome</keyword>
<comment type="caution">
    <text evidence="1">The sequence shown here is derived from an EMBL/GenBank/DDBJ whole genome shotgun (WGS) entry which is preliminary data.</text>
</comment>
<proteinExistence type="predicted"/>
<protein>
    <submittedName>
        <fullName evidence="1">Uncharacterized protein</fullName>
    </submittedName>
</protein>
<reference evidence="1" key="1">
    <citation type="submission" date="2022-10" db="EMBL/GenBank/DDBJ databases">
        <title>Genome Sequence of Xylaria curta.</title>
        <authorList>
            <person name="Buettner E."/>
        </authorList>
    </citation>
    <scope>NUCLEOTIDE SEQUENCE</scope>
    <source>
        <strain evidence="1">Babe10</strain>
    </source>
</reference>
<sequence>MSTAVYNLNHDWDYEVKRLKIQHNFFRDLAGGDLPAPVWAYVKELEAPKIADVGTGTGIWATELAAKLPKSAVLDGYDIDVIKFPDPKTLPSNVTLQFGDVFKPFPPESHGKYDVVHVKFLVFALKKDDWLLVVKNLKKLLAPGGFLFWQETGPYSWTSAPWSEAYYEWAKLESEVGVLLGRDPLAPVRLPSQFKEAGLVDVEERIFAMLRQSSMTSVDAQPGLLIMAQSLNGLVENGTLAGRYTKEDVRKLVEAARADVQSGTAVNANFHWTWGRNSS</sequence>
<dbReference type="EMBL" id="JAPDGR010000134">
    <property type="protein sequence ID" value="KAJ2995400.1"/>
    <property type="molecule type" value="Genomic_DNA"/>
</dbReference>
<evidence type="ECO:0000313" key="1">
    <source>
        <dbReference type="EMBL" id="KAJ2995400.1"/>
    </source>
</evidence>
<accession>A0ACC1PM42</accession>
<organism evidence="1 2">
    <name type="scientific">Xylaria curta</name>
    <dbReference type="NCBI Taxonomy" id="42375"/>
    <lineage>
        <taxon>Eukaryota</taxon>
        <taxon>Fungi</taxon>
        <taxon>Dikarya</taxon>
        <taxon>Ascomycota</taxon>
        <taxon>Pezizomycotina</taxon>
        <taxon>Sordariomycetes</taxon>
        <taxon>Xylariomycetidae</taxon>
        <taxon>Xylariales</taxon>
        <taxon>Xylariaceae</taxon>
        <taxon>Xylaria</taxon>
    </lineage>
</organism>
<gene>
    <name evidence="1" type="ORF">NUW58_g1281</name>
</gene>
<evidence type="ECO:0000313" key="2">
    <source>
        <dbReference type="Proteomes" id="UP001143856"/>
    </source>
</evidence>
<name>A0ACC1PM42_9PEZI</name>
<dbReference type="Proteomes" id="UP001143856">
    <property type="component" value="Unassembled WGS sequence"/>
</dbReference>